<protein>
    <submittedName>
        <fullName evidence="2">Transcriptional regulator</fullName>
    </submittedName>
</protein>
<dbReference type="EMBL" id="BMUL01000025">
    <property type="protein sequence ID" value="GHB09143.1"/>
    <property type="molecule type" value="Genomic_DNA"/>
</dbReference>
<evidence type="ECO:0000313" key="2">
    <source>
        <dbReference type="EMBL" id="GHB09143.1"/>
    </source>
</evidence>
<comment type="caution">
    <text evidence="2">The sequence shown here is derived from an EMBL/GenBank/DDBJ whole genome shotgun (WGS) entry which is preliminary data.</text>
</comment>
<proteinExistence type="predicted"/>
<gene>
    <name evidence="2" type="ORF">GCM10010305_60120</name>
</gene>
<feature type="region of interest" description="Disordered" evidence="1">
    <location>
        <begin position="266"/>
        <end position="301"/>
    </location>
</feature>
<feature type="region of interest" description="Disordered" evidence="1">
    <location>
        <begin position="1"/>
        <end position="20"/>
    </location>
</feature>
<dbReference type="NCBIfam" id="NF047542">
    <property type="entry name" value="telomere_Tap"/>
    <property type="match status" value="1"/>
</dbReference>
<sequence>MQCQAQDIEAWESGAGDPQGIQRAGYARLLAGLLALDAPPQSEAGAPEEPPAPIPRLPRQTEPQPRPAPQAAAPHRGTRRRPGFPRGPLAVVDQTGPALTAFFADQSSTEIPADHLVDLLQWAIDAGIGRDALSSHDRAGDPLLVLTPAASQFLGLPMDLEDRARLRLPDSHPQIVNLRAAGFKLTRRGFGPWARAYLPVTDGKRASVQLAVTGWGALSDRDGWNLPPLAPAPLARLLGTYADRVLTPRGSTAVCGQELMTALRPPTRGRWSHTDRRRVSSPNPGALWEPLDPAPPEAHDAHPLAQGRLPQDAMDEEAWDWSRTPTDTENAAFAHVVGLDINLAFIAAASSASVGLNSPPRHIHNPTFDRKIPGTWLCDLSHIPTDPRLPSPFTSTGQPPTGPAWYATPTLDYAVKDLGATIKPLEAYLRDDHGPYLTPWYERLRDAYLATMAEAGIHQDIPQERFLQAMNTLPEADPALLALLSAIKATGKGGLGKLREGPRETTTPYQRWAALDSPTWRPDIRAAVISRARVNTHRKMIKTAERTGRYPLAVLSDCVVYPAHTPSALDVVPSGPDGRGIPGLFCLGVNPGFAKEEGTRAISWFHQQHSQGLNPARYIKNS</sequence>
<evidence type="ECO:0000256" key="1">
    <source>
        <dbReference type="SAM" id="MobiDB-lite"/>
    </source>
</evidence>
<dbReference type="AlphaFoldDB" id="A0A918T963"/>
<organism evidence="2 3">
    <name type="scientific">Streptomyces termitum</name>
    <dbReference type="NCBI Taxonomy" id="67368"/>
    <lineage>
        <taxon>Bacteria</taxon>
        <taxon>Bacillati</taxon>
        <taxon>Actinomycetota</taxon>
        <taxon>Actinomycetes</taxon>
        <taxon>Kitasatosporales</taxon>
        <taxon>Streptomycetaceae</taxon>
        <taxon>Streptomyces</taxon>
    </lineage>
</organism>
<keyword evidence="3" id="KW-1185">Reference proteome</keyword>
<feature type="region of interest" description="Disordered" evidence="1">
    <location>
        <begin position="38"/>
        <end position="89"/>
    </location>
</feature>
<accession>A0A918T963</accession>
<feature type="compositionally biased region" description="Low complexity" evidence="1">
    <location>
        <begin position="38"/>
        <end position="47"/>
    </location>
</feature>
<evidence type="ECO:0000313" key="3">
    <source>
        <dbReference type="Proteomes" id="UP000644020"/>
    </source>
</evidence>
<name>A0A918T963_9ACTN</name>
<feature type="compositionally biased region" description="Low complexity" evidence="1">
    <location>
        <begin position="57"/>
        <end position="75"/>
    </location>
</feature>
<reference evidence="2" key="1">
    <citation type="journal article" date="2014" name="Int. J. Syst. Evol. Microbiol.">
        <title>Complete genome sequence of Corynebacterium casei LMG S-19264T (=DSM 44701T), isolated from a smear-ripened cheese.</title>
        <authorList>
            <consortium name="US DOE Joint Genome Institute (JGI-PGF)"/>
            <person name="Walter F."/>
            <person name="Albersmeier A."/>
            <person name="Kalinowski J."/>
            <person name="Ruckert C."/>
        </authorList>
    </citation>
    <scope>NUCLEOTIDE SEQUENCE</scope>
    <source>
        <strain evidence="2">JCM 4518</strain>
    </source>
</reference>
<reference evidence="2" key="2">
    <citation type="submission" date="2020-09" db="EMBL/GenBank/DDBJ databases">
        <authorList>
            <person name="Sun Q."/>
            <person name="Ohkuma M."/>
        </authorList>
    </citation>
    <scope>NUCLEOTIDE SEQUENCE</scope>
    <source>
        <strain evidence="2">JCM 4518</strain>
    </source>
</reference>
<dbReference type="Proteomes" id="UP000644020">
    <property type="component" value="Unassembled WGS sequence"/>
</dbReference>